<evidence type="ECO:0000256" key="7">
    <source>
        <dbReference type="ARBA" id="ARBA00022840"/>
    </source>
</evidence>
<dbReference type="Gene3D" id="1.20.5.1930">
    <property type="match status" value="1"/>
</dbReference>
<comment type="catalytic activity">
    <reaction evidence="1">
        <text>ATP + protein L-histidine = ADP + protein N-phospho-L-histidine.</text>
        <dbReference type="EC" id="2.7.13.3"/>
    </reaction>
</comment>
<dbReference type="AlphaFoldDB" id="A0A1H5YY79"/>
<keyword evidence="6 12" id="KW-0418">Kinase</keyword>
<evidence type="ECO:0000256" key="5">
    <source>
        <dbReference type="ARBA" id="ARBA00022741"/>
    </source>
</evidence>
<reference evidence="12 13" key="1">
    <citation type="submission" date="2016-10" db="EMBL/GenBank/DDBJ databases">
        <authorList>
            <person name="de Groot N.N."/>
        </authorList>
    </citation>
    <scope>NUCLEOTIDE SEQUENCE [LARGE SCALE GENOMIC DNA]</scope>
    <source>
        <strain evidence="12 13">CGMCC 4.2023</strain>
    </source>
</reference>
<dbReference type="EMBL" id="FNVU01000004">
    <property type="protein sequence ID" value="SEG28998.1"/>
    <property type="molecule type" value="Genomic_DNA"/>
</dbReference>
<evidence type="ECO:0000256" key="9">
    <source>
        <dbReference type="SAM" id="MobiDB-lite"/>
    </source>
</evidence>
<keyword evidence="7" id="KW-0067">ATP-binding</keyword>
<feature type="transmembrane region" description="Helical" evidence="10">
    <location>
        <begin position="110"/>
        <end position="139"/>
    </location>
</feature>
<dbReference type="PANTHER" id="PTHR24421">
    <property type="entry name" value="NITRATE/NITRITE SENSOR PROTEIN NARX-RELATED"/>
    <property type="match status" value="1"/>
</dbReference>
<keyword evidence="5" id="KW-0547">Nucleotide-binding</keyword>
<evidence type="ECO:0000256" key="2">
    <source>
        <dbReference type="ARBA" id="ARBA00012438"/>
    </source>
</evidence>
<organism evidence="12 13">
    <name type="scientific">Actinacidiphila yanglinensis</name>
    <dbReference type="NCBI Taxonomy" id="310779"/>
    <lineage>
        <taxon>Bacteria</taxon>
        <taxon>Bacillati</taxon>
        <taxon>Actinomycetota</taxon>
        <taxon>Actinomycetes</taxon>
        <taxon>Kitasatosporales</taxon>
        <taxon>Streptomycetaceae</taxon>
        <taxon>Actinacidiphila</taxon>
    </lineage>
</organism>
<dbReference type="PANTHER" id="PTHR24421:SF10">
    <property type="entry name" value="NITRATE_NITRITE SENSOR PROTEIN NARQ"/>
    <property type="match status" value="1"/>
</dbReference>
<proteinExistence type="predicted"/>
<gene>
    <name evidence="12" type="ORF">SAMN05216223_104210</name>
</gene>
<feature type="transmembrane region" description="Helical" evidence="10">
    <location>
        <begin position="43"/>
        <end position="66"/>
    </location>
</feature>
<dbReference type="InterPro" id="IPR050482">
    <property type="entry name" value="Sensor_HK_TwoCompSys"/>
</dbReference>
<dbReference type="EC" id="2.7.13.3" evidence="2"/>
<evidence type="ECO:0000313" key="12">
    <source>
        <dbReference type="EMBL" id="SEG28998.1"/>
    </source>
</evidence>
<protein>
    <recommendedName>
        <fullName evidence="2">histidine kinase</fullName>
        <ecNumber evidence="2">2.7.13.3</ecNumber>
    </recommendedName>
</protein>
<keyword evidence="3" id="KW-0597">Phosphoprotein</keyword>
<keyword evidence="10" id="KW-0472">Membrane</keyword>
<sequence>MSAPPATTRRGRAATRGRAVADPWRGQGRGLGQGPDPDQSYRALVLTSASWLLRAGAYVLFGVDLFTHHSYGPVELPAVAISFGVTGVLLAVWVVMSLGDGGSPAQRVTVLGLIASMSVAVAVQPGATTLVGMGAIATIDAATGVRQAEGWAVFGAGVVSAEVGLLFSDADPRAAQGIPLILAVALLAGFNRRSYRVQAEQNKALLAQAEELRSEQHRAAVLDERTRIAREIHDVLAHSLGALGIQIQAARALLTDHQDTGRAIDVLSTAQRMASDGLTETRRAVHALRTDTPPLTDELARMATTHEQRHGSTVTLTVGGSPVELPPDQMLALVRTAQESLTNAAKHAPHRPVTVDLQYGDQDVTLTLTNPLGPGPADAPAGARAERPAFATVDGGYGLTGMRERLLLLGGTLGAGPADGRWTVTARVPLQGRGPIGEQAAGDGRLSANGRAEA</sequence>
<evidence type="ECO:0000256" key="6">
    <source>
        <dbReference type="ARBA" id="ARBA00022777"/>
    </source>
</evidence>
<evidence type="ECO:0000259" key="11">
    <source>
        <dbReference type="Pfam" id="PF07730"/>
    </source>
</evidence>
<feature type="domain" description="Signal transduction histidine kinase subgroup 3 dimerisation and phosphoacceptor" evidence="11">
    <location>
        <begin position="224"/>
        <end position="291"/>
    </location>
</feature>
<dbReference type="Gene3D" id="3.30.565.10">
    <property type="entry name" value="Histidine kinase-like ATPase, C-terminal domain"/>
    <property type="match status" value="1"/>
</dbReference>
<dbReference type="SUPFAM" id="SSF55874">
    <property type="entry name" value="ATPase domain of HSP90 chaperone/DNA topoisomerase II/histidine kinase"/>
    <property type="match status" value="1"/>
</dbReference>
<dbReference type="Proteomes" id="UP000236754">
    <property type="component" value="Unassembled WGS sequence"/>
</dbReference>
<keyword evidence="10" id="KW-1133">Transmembrane helix</keyword>
<dbReference type="GO" id="GO:0005524">
    <property type="term" value="F:ATP binding"/>
    <property type="evidence" value="ECO:0007669"/>
    <property type="project" value="UniProtKB-KW"/>
</dbReference>
<dbReference type="GO" id="GO:0046983">
    <property type="term" value="F:protein dimerization activity"/>
    <property type="evidence" value="ECO:0007669"/>
    <property type="project" value="InterPro"/>
</dbReference>
<keyword evidence="13" id="KW-1185">Reference proteome</keyword>
<evidence type="ECO:0000256" key="1">
    <source>
        <dbReference type="ARBA" id="ARBA00000085"/>
    </source>
</evidence>
<dbReference type="InterPro" id="IPR011712">
    <property type="entry name" value="Sig_transdc_His_kin_sub3_dim/P"/>
</dbReference>
<dbReference type="InterPro" id="IPR036890">
    <property type="entry name" value="HATPase_C_sf"/>
</dbReference>
<feature type="transmembrane region" description="Helical" evidence="10">
    <location>
        <begin position="78"/>
        <end position="98"/>
    </location>
</feature>
<evidence type="ECO:0000313" key="13">
    <source>
        <dbReference type="Proteomes" id="UP000236754"/>
    </source>
</evidence>
<keyword evidence="8" id="KW-0902">Two-component regulatory system</keyword>
<evidence type="ECO:0000256" key="8">
    <source>
        <dbReference type="ARBA" id="ARBA00023012"/>
    </source>
</evidence>
<dbReference type="GO" id="GO:0000155">
    <property type="term" value="F:phosphorelay sensor kinase activity"/>
    <property type="evidence" value="ECO:0007669"/>
    <property type="project" value="InterPro"/>
</dbReference>
<dbReference type="Pfam" id="PF07730">
    <property type="entry name" value="HisKA_3"/>
    <property type="match status" value="1"/>
</dbReference>
<accession>A0A1H5YY79</accession>
<evidence type="ECO:0000256" key="4">
    <source>
        <dbReference type="ARBA" id="ARBA00022679"/>
    </source>
</evidence>
<evidence type="ECO:0000256" key="10">
    <source>
        <dbReference type="SAM" id="Phobius"/>
    </source>
</evidence>
<evidence type="ECO:0000256" key="3">
    <source>
        <dbReference type="ARBA" id="ARBA00022553"/>
    </source>
</evidence>
<feature type="region of interest" description="Disordered" evidence="9">
    <location>
        <begin position="1"/>
        <end position="36"/>
    </location>
</feature>
<dbReference type="CDD" id="cd16917">
    <property type="entry name" value="HATPase_UhpB-NarQ-NarX-like"/>
    <property type="match status" value="1"/>
</dbReference>
<name>A0A1H5YY79_9ACTN</name>
<feature type="region of interest" description="Disordered" evidence="9">
    <location>
        <begin position="432"/>
        <end position="454"/>
    </location>
</feature>
<keyword evidence="4" id="KW-0808">Transferase</keyword>
<dbReference type="GO" id="GO:0016020">
    <property type="term" value="C:membrane"/>
    <property type="evidence" value="ECO:0007669"/>
    <property type="project" value="InterPro"/>
</dbReference>
<keyword evidence="10" id="KW-0812">Transmembrane</keyword>